<dbReference type="EMBL" id="FXAW01000002">
    <property type="protein sequence ID" value="SMG21858.1"/>
    <property type="molecule type" value="Genomic_DNA"/>
</dbReference>
<protein>
    <submittedName>
        <fullName evidence="5">AraC-type DNA-binding protein</fullName>
    </submittedName>
</protein>
<evidence type="ECO:0000256" key="1">
    <source>
        <dbReference type="ARBA" id="ARBA00023015"/>
    </source>
</evidence>
<keyword evidence="6" id="KW-1185">Reference proteome</keyword>
<dbReference type="RefSeq" id="WP_085516492.1">
    <property type="nucleotide sequence ID" value="NZ_FXAW01000002.1"/>
</dbReference>
<dbReference type="InterPro" id="IPR011051">
    <property type="entry name" value="RmlC_Cupin_sf"/>
</dbReference>
<dbReference type="OrthoDB" id="792101at2"/>
<dbReference type="InterPro" id="IPR014710">
    <property type="entry name" value="RmlC-like_jellyroll"/>
</dbReference>
<dbReference type="SUPFAM" id="SSF51182">
    <property type="entry name" value="RmlC-like cupins"/>
    <property type="match status" value="1"/>
</dbReference>
<sequence>MQFYKPTLEQIEPTFGSSVLIKKFEQSRPNKEPFWHFHPEIELVFVRGGNGKRHIGNHISYYQDGDLMLIGSNLPHYGFTDRLTENESETIIQMKADFPGPVFLNLPEIQPIKQLIENAKLGIVFTGDAKKRIGDKIEDLVEKQPFDRLLGLINILKELSEIKDYYLLNSEAVSIEAKAVDQQRVNLIYDFVRDNFKRNISLEEISAEAAMTVPAFCRYFKRISNKTFTHFVNEHRIVHASKLLSEGNLNITDICYACGFNNISHFNRQFKEITEKSPSEYRKAIRRVVR</sequence>
<organism evidence="5 6">
    <name type="scientific">Marivirga sericea</name>
    <dbReference type="NCBI Taxonomy" id="1028"/>
    <lineage>
        <taxon>Bacteria</taxon>
        <taxon>Pseudomonadati</taxon>
        <taxon>Bacteroidota</taxon>
        <taxon>Cytophagia</taxon>
        <taxon>Cytophagales</taxon>
        <taxon>Marivirgaceae</taxon>
        <taxon>Marivirga</taxon>
    </lineage>
</organism>
<name>A0A1X7J3P3_9BACT</name>
<dbReference type="SMART" id="SM00342">
    <property type="entry name" value="HTH_ARAC"/>
    <property type="match status" value="1"/>
</dbReference>
<dbReference type="Proteomes" id="UP000193804">
    <property type="component" value="Unassembled WGS sequence"/>
</dbReference>
<dbReference type="InterPro" id="IPR009057">
    <property type="entry name" value="Homeodomain-like_sf"/>
</dbReference>
<accession>A0A1X7J3P3</accession>
<feature type="domain" description="HTH araC/xylS-type" evidence="4">
    <location>
        <begin position="186"/>
        <end position="284"/>
    </location>
</feature>
<evidence type="ECO:0000313" key="5">
    <source>
        <dbReference type="EMBL" id="SMG21858.1"/>
    </source>
</evidence>
<dbReference type="PANTHER" id="PTHR43280">
    <property type="entry name" value="ARAC-FAMILY TRANSCRIPTIONAL REGULATOR"/>
    <property type="match status" value="1"/>
</dbReference>
<dbReference type="Gene3D" id="1.10.10.60">
    <property type="entry name" value="Homeodomain-like"/>
    <property type="match status" value="2"/>
</dbReference>
<evidence type="ECO:0000256" key="3">
    <source>
        <dbReference type="ARBA" id="ARBA00023163"/>
    </source>
</evidence>
<dbReference type="PANTHER" id="PTHR43280:SF27">
    <property type="entry name" value="TRANSCRIPTIONAL REGULATOR MTLR"/>
    <property type="match status" value="1"/>
</dbReference>
<keyword evidence="1" id="KW-0805">Transcription regulation</keyword>
<proteinExistence type="predicted"/>
<dbReference type="InterPro" id="IPR020449">
    <property type="entry name" value="Tscrpt_reg_AraC-type_HTH"/>
</dbReference>
<dbReference type="Pfam" id="PF12833">
    <property type="entry name" value="HTH_18"/>
    <property type="match status" value="1"/>
</dbReference>
<dbReference type="InterPro" id="IPR018060">
    <property type="entry name" value="HTH_AraC"/>
</dbReference>
<dbReference type="InterPro" id="IPR018062">
    <property type="entry name" value="HTH_AraC-typ_CS"/>
</dbReference>
<dbReference type="GO" id="GO:0003700">
    <property type="term" value="F:DNA-binding transcription factor activity"/>
    <property type="evidence" value="ECO:0007669"/>
    <property type="project" value="InterPro"/>
</dbReference>
<evidence type="ECO:0000259" key="4">
    <source>
        <dbReference type="PROSITE" id="PS01124"/>
    </source>
</evidence>
<evidence type="ECO:0000256" key="2">
    <source>
        <dbReference type="ARBA" id="ARBA00023125"/>
    </source>
</evidence>
<dbReference type="PROSITE" id="PS00041">
    <property type="entry name" value="HTH_ARAC_FAMILY_1"/>
    <property type="match status" value="1"/>
</dbReference>
<dbReference type="Gene3D" id="2.60.120.10">
    <property type="entry name" value="Jelly Rolls"/>
    <property type="match status" value="1"/>
</dbReference>
<evidence type="ECO:0000313" key="6">
    <source>
        <dbReference type="Proteomes" id="UP000193804"/>
    </source>
</evidence>
<keyword evidence="3" id="KW-0804">Transcription</keyword>
<dbReference type="PROSITE" id="PS01124">
    <property type="entry name" value="HTH_ARAC_FAMILY_2"/>
    <property type="match status" value="1"/>
</dbReference>
<dbReference type="GO" id="GO:0043565">
    <property type="term" value="F:sequence-specific DNA binding"/>
    <property type="evidence" value="ECO:0007669"/>
    <property type="project" value="InterPro"/>
</dbReference>
<dbReference type="PRINTS" id="PR00032">
    <property type="entry name" value="HTHARAC"/>
</dbReference>
<gene>
    <name evidence="5" type="ORF">SAMN05661096_01238</name>
</gene>
<dbReference type="SUPFAM" id="SSF46689">
    <property type="entry name" value="Homeodomain-like"/>
    <property type="match status" value="2"/>
</dbReference>
<dbReference type="STRING" id="1028.SAMN05661096_01238"/>
<dbReference type="AlphaFoldDB" id="A0A1X7J3P3"/>
<keyword evidence="2 5" id="KW-0238">DNA-binding</keyword>
<reference evidence="6" key="1">
    <citation type="submission" date="2017-04" db="EMBL/GenBank/DDBJ databases">
        <authorList>
            <person name="Varghese N."/>
            <person name="Submissions S."/>
        </authorList>
    </citation>
    <scope>NUCLEOTIDE SEQUENCE [LARGE SCALE GENOMIC DNA]</scope>
    <source>
        <strain evidence="6">DSM 4125</strain>
    </source>
</reference>